<proteinExistence type="predicted"/>
<name>A0A841E4R5_9ACTN</name>
<reference evidence="2 3" key="1">
    <citation type="submission" date="2020-08" db="EMBL/GenBank/DDBJ databases">
        <title>Sequencing the genomes of 1000 actinobacteria strains.</title>
        <authorList>
            <person name="Klenk H.-P."/>
        </authorList>
    </citation>
    <scope>NUCLEOTIDE SEQUENCE [LARGE SCALE GENOMIC DNA]</scope>
    <source>
        <strain evidence="2 3">DSM 44593</strain>
    </source>
</reference>
<comment type="caution">
    <text evidence="2">The sequence shown here is derived from an EMBL/GenBank/DDBJ whole genome shotgun (WGS) entry which is preliminary data.</text>
</comment>
<protein>
    <submittedName>
        <fullName evidence="2">Uncharacterized protein</fullName>
    </submittedName>
</protein>
<feature type="region of interest" description="Disordered" evidence="1">
    <location>
        <begin position="1"/>
        <end position="30"/>
    </location>
</feature>
<evidence type="ECO:0000313" key="3">
    <source>
        <dbReference type="Proteomes" id="UP000578077"/>
    </source>
</evidence>
<dbReference type="AlphaFoldDB" id="A0A841E4R5"/>
<evidence type="ECO:0000313" key="2">
    <source>
        <dbReference type="EMBL" id="MBB5998125.1"/>
    </source>
</evidence>
<sequence length="75" mass="8553">MTEWRKETQDQRSAAQVKLDRSDRPDRRMSEDDIMSIVDALGNIADVLHDADPEDKTEVYKSSSQKPSACLVRCL</sequence>
<organism evidence="2 3">
    <name type="scientific">Streptomonospora salina</name>
    <dbReference type="NCBI Taxonomy" id="104205"/>
    <lineage>
        <taxon>Bacteria</taxon>
        <taxon>Bacillati</taxon>
        <taxon>Actinomycetota</taxon>
        <taxon>Actinomycetes</taxon>
        <taxon>Streptosporangiales</taxon>
        <taxon>Nocardiopsidaceae</taxon>
        <taxon>Streptomonospora</taxon>
    </lineage>
</organism>
<dbReference type="EMBL" id="JACHLY010000001">
    <property type="protein sequence ID" value="MBB5998125.1"/>
    <property type="molecule type" value="Genomic_DNA"/>
</dbReference>
<feature type="compositionally biased region" description="Basic and acidic residues" evidence="1">
    <location>
        <begin position="18"/>
        <end position="30"/>
    </location>
</feature>
<keyword evidence="3" id="KW-1185">Reference proteome</keyword>
<gene>
    <name evidence="2" type="ORF">HNR25_001876</name>
</gene>
<dbReference type="Proteomes" id="UP000578077">
    <property type="component" value="Unassembled WGS sequence"/>
</dbReference>
<accession>A0A841E4R5</accession>
<feature type="compositionally biased region" description="Basic and acidic residues" evidence="1">
    <location>
        <begin position="1"/>
        <end position="10"/>
    </location>
</feature>
<evidence type="ECO:0000256" key="1">
    <source>
        <dbReference type="SAM" id="MobiDB-lite"/>
    </source>
</evidence>